<dbReference type="InterPro" id="IPR005225">
    <property type="entry name" value="Small_GTP-bd"/>
</dbReference>
<dbReference type="SMART" id="SM00174">
    <property type="entry name" value="RHO"/>
    <property type="match status" value="1"/>
</dbReference>
<dbReference type="SMART" id="SM00175">
    <property type="entry name" value="RAB"/>
    <property type="match status" value="1"/>
</dbReference>
<gene>
    <name evidence="2" type="ORF">BDA99DRAFT_514315</name>
</gene>
<dbReference type="FunFam" id="3.40.50.300:FF:001329">
    <property type="entry name" value="Small GTP-binding protein, putative"/>
    <property type="match status" value="1"/>
</dbReference>
<organism evidence="2 3">
    <name type="scientific">Phascolomyces articulosus</name>
    <dbReference type="NCBI Taxonomy" id="60185"/>
    <lineage>
        <taxon>Eukaryota</taxon>
        <taxon>Fungi</taxon>
        <taxon>Fungi incertae sedis</taxon>
        <taxon>Mucoromycota</taxon>
        <taxon>Mucoromycotina</taxon>
        <taxon>Mucoromycetes</taxon>
        <taxon>Mucorales</taxon>
        <taxon>Lichtheimiaceae</taxon>
        <taxon>Phascolomyces</taxon>
    </lineage>
</organism>
<dbReference type="PRINTS" id="PR00449">
    <property type="entry name" value="RASTRNSFRMNG"/>
</dbReference>
<proteinExistence type="inferred from homology"/>
<dbReference type="SUPFAM" id="SSF52540">
    <property type="entry name" value="P-loop containing nucleoside triphosphate hydrolases"/>
    <property type="match status" value="1"/>
</dbReference>
<comment type="caution">
    <text evidence="2">The sequence shown here is derived from an EMBL/GenBank/DDBJ whole genome shotgun (WGS) entry which is preliminary data.</text>
</comment>
<reference evidence="2" key="2">
    <citation type="submission" date="2023-02" db="EMBL/GenBank/DDBJ databases">
        <authorList>
            <consortium name="DOE Joint Genome Institute"/>
            <person name="Mondo S.J."/>
            <person name="Chang Y."/>
            <person name="Wang Y."/>
            <person name="Ahrendt S."/>
            <person name="Andreopoulos W."/>
            <person name="Barry K."/>
            <person name="Beard J."/>
            <person name="Benny G.L."/>
            <person name="Blankenship S."/>
            <person name="Bonito G."/>
            <person name="Cuomo C."/>
            <person name="Desiro A."/>
            <person name="Gervers K.A."/>
            <person name="Hundley H."/>
            <person name="Kuo A."/>
            <person name="LaButti K."/>
            <person name="Lang B.F."/>
            <person name="Lipzen A."/>
            <person name="O'Donnell K."/>
            <person name="Pangilinan J."/>
            <person name="Reynolds N."/>
            <person name="Sandor L."/>
            <person name="Smith M.W."/>
            <person name="Tsang A."/>
            <person name="Grigoriev I.V."/>
            <person name="Stajich J.E."/>
            <person name="Spatafora J.W."/>
        </authorList>
    </citation>
    <scope>NUCLEOTIDE SEQUENCE</scope>
    <source>
        <strain evidence="2">RSA 2281</strain>
    </source>
</reference>
<comment type="similarity">
    <text evidence="1">Belongs to the small GTPase superfamily. Rab family.</text>
</comment>
<dbReference type="Proteomes" id="UP001209540">
    <property type="component" value="Unassembled WGS sequence"/>
</dbReference>
<dbReference type="AlphaFoldDB" id="A0AAD5PCW0"/>
<dbReference type="Gene3D" id="3.40.50.300">
    <property type="entry name" value="P-loop containing nucleotide triphosphate hydrolases"/>
    <property type="match status" value="1"/>
</dbReference>
<keyword evidence="3" id="KW-1185">Reference proteome</keyword>
<dbReference type="SMART" id="SM00173">
    <property type="entry name" value="RAS"/>
    <property type="match status" value="1"/>
</dbReference>
<reference evidence="2" key="1">
    <citation type="journal article" date="2022" name="IScience">
        <title>Evolution of zygomycete secretomes and the origins of terrestrial fungal ecologies.</title>
        <authorList>
            <person name="Chang Y."/>
            <person name="Wang Y."/>
            <person name="Mondo S."/>
            <person name="Ahrendt S."/>
            <person name="Andreopoulos W."/>
            <person name="Barry K."/>
            <person name="Beard J."/>
            <person name="Benny G.L."/>
            <person name="Blankenship S."/>
            <person name="Bonito G."/>
            <person name="Cuomo C."/>
            <person name="Desiro A."/>
            <person name="Gervers K.A."/>
            <person name="Hundley H."/>
            <person name="Kuo A."/>
            <person name="LaButti K."/>
            <person name="Lang B.F."/>
            <person name="Lipzen A."/>
            <person name="O'Donnell K."/>
            <person name="Pangilinan J."/>
            <person name="Reynolds N."/>
            <person name="Sandor L."/>
            <person name="Smith M.E."/>
            <person name="Tsang A."/>
            <person name="Grigoriev I.V."/>
            <person name="Stajich J.E."/>
            <person name="Spatafora J.W."/>
        </authorList>
    </citation>
    <scope>NUCLEOTIDE SEQUENCE</scope>
    <source>
        <strain evidence="2">RSA 2281</strain>
    </source>
</reference>
<dbReference type="GO" id="GO:0005525">
    <property type="term" value="F:GTP binding"/>
    <property type="evidence" value="ECO:0007669"/>
    <property type="project" value="InterPro"/>
</dbReference>
<dbReference type="InterPro" id="IPR027417">
    <property type="entry name" value="P-loop_NTPase"/>
</dbReference>
<dbReference type="InterPro" id="IPR001806">
    <property type="entry name" value="Small_GTPase"/>
</dbReference>
<dbReference type="PANTHER" id="PTHR47979">
    <property type="entry name" value="DRAB11-RELATED"/>
    <property type="match status" value="1"/>
</dbReference>
<accession>A0AAD5PCW0</accession>
<dbReference type="NCBIfam" id="TIGR00231">
    <property type="entry name" value="small_GTP"/>
    <property type="match status" value="1"/>
</dbReference>
<dbReference type="EMBL" id="JAIXMP010000018">
    <property type="protein sequence ID" value="KAI9258848.1"/>
    <property type="molecule type" value="Genomic_DNA"/>
</dbReference>
<dbReference type="PROSITE" id="PS51419">
    <property type="entry name" value="RAB"/>
    <property type="match status" value="1"/>
</dbReference>
<dbReference type="Pfam" id="PF00071">
    <property type="entry name" value="Ras"/>
    <property type="match status" value="1"/>
</dbReference>
<dbReference type="PROSITE" id="PS51421">
    <property type="entry name" value="RAS"/>
    <property type="match status" value="1"/>
</dbReference>
<dbReference type="GO" id="GO:0003924">
    <property type="term" value="F:GTPase activity"/>
    <property type="evidence" value="ECO:0007669"/>
    <property type="project" value="InterPro"/>
</dbReference>
<evidence type="ECO:0000256" key="1">
    <source>
        <dbReference type="ARBA" id="ARBA00006270"/>
    </source>
</evidence>
<evidence type="ECO:0000313" key="3">
    <source>
        <dbReference type="Proteomes" id="UP001209540"/>
    </source>
</evidence>
<dbReference type="InterPro" id="IPR050209">
    <property type="entry name" value="Rab_GTPases_membrane_traffic"/>
</dbReference>
<protein>
    <submittedName>
        <fullName evidence="2">Gtp-bound Rab11 in complex with Fip3</fullName>
    </submittedName>
</protein>
<sequence>MTNDGTDSSSNDYDYLFKIVLIGDPGVGKSNILSRIHRNDFNVNYQETDIVEFAQKIFEVQPDGKRVKAQIWDRGGSKKYQSAGFQYYRGAVGVIVVYSITDRASFENATTYWLEELSQFKKSQDDVYRLLVGNKIDLNDKRSVSIDEARQFAENNGLSFIETSALNLNNIDNLFQDVVNGIYNNAKVVKRHHSTY</sequence>
<evidence type="ECO:0000313" key="2">
    <source>
        <dbReference type="EMBL" id="KAI9258848.1"/>
    </source>
</evidence>
<name>A0AAD5PCW0_9FUNG</name>